<evidence type="ECO:0000259" key="2">
    <source>
        <dbReference type="PROSITE" id="PS51781"/>
    </source>
</evidence>
<reference evidence="3 4" key="1">
    <citation type="submission" date="2017-09" db="EMBL/GenBank/DDBJ databases">
        <authorList>
            <person name="Ehlers B."/>
            <person name="Leendertz F.H."/>
        </authorList>
    </citation>
    <scope>NUCLEOTIDE SEQUENCE [LARGE SCALE GENOMIC DNA]</scope>
    <source>
        <strain evidence="3 4">DSM 18289</strain>
    </source>
</reference>
<dbReference type="RefSeq" id="WP_244580095.1">
    <property type="nucleotide sequence ID" value="NZ_OBEL01000002.1"/>
</dbReference>
<evidence type="ECO:0000256" key="1">
    <source>
        <dbReference type="SAM" id="SignalP"/>
    </source>
</evidence>
<proteinExistence type="predicted"/>
<keyword evidence="1" id="KW-0732">Signal</keyword>
<dbReference type="EMBL" id="OBEL01000002">
    <property type="protein sequence ID" value="SNZ19587.1"/>
    <property type="molecule type" value="Genomic_DNA"/>
</dbReference>
<dbReference type="Gene3D" id="2.30.30.40">
    <property type="entry name" value="SH3 Domains"/>
    <property type="match status" value="1"/>
</dbReference>
<protein>
    <submittedName>
        <fullName evidence="3">SH3 domain-containing protein</fullName>
    </submittedName>
</protein>
<accession>A0A285PEF6</accession>
<name>A0A285PEF6_9HYPH</name>
<dbReference type="AlphaFoldDB" id="A0A285PEF6"/>
<dbReference type="Proteomes" id="UP000219439">
    <property type="component" value="Unassembled WGS sequence"/>
</dbReference>
<feature type="domain" description="SH3b" evidence="2">
    <location>
        <begin position="53"/>
        <end position="135"/>
    </location>
</feature>
<evidence type="ECO:0000313" key="4">
    <source>
        <dbReference type="Proteomes" id="UP000219439"/>
    </source>
</evidence>
<dbReference type="InterPro" id="IPR003646">
    <property type="entry name" value="SH3-like_bac-type"/>
</dbReference>
<feature type="signal peptide" evidence="1">
    <location>
        <begin position="1"/>
        <end position="28"/>
    </location>
</feature>
<sequence length="136" mass="14650">MMTFNLSRLALLAGLVVAMFGFVTALQAAGANELDKPVMEYASDDLDTCALGQVMGLKADGDGFLSVRSGPGSNYTKLDELQNGDKVWLFGREGKWIGIVYGVGELSCSPISEDRVVPHDGKKGWVHENWIEIIAG</sequence>
<keyword evidence="4" id="KW-1185">Reference proteome</keyword>
<feature type="chain" id="PRO_5012741343" evidence="1">
    <location>
        <begin position="29"/>
        <end position="136"/>
    </location>
</feature>
<gene>
    <name evidence="3" type="ORF">SAMN06265368_2677</name>
</gene>
<organism evidence="3 4">
    <name type="scientific">Cohaesibacter gelatinilyticus</name>
    <dbReference type="NCBI Taxonomy" id="372072"/>
    <lineage>
        <taxon>Bacteria</taxon>
        <taxon>Pseudomonadati</taxon>
        <taxon>Pseudomonadota</taxon>
        <taxon>Alphaproteobacteria</taxon>
        <taxon>Hyphomicrobiales</taxon>
        <taxon>Cohaesibacteraceae</taxon>
    </lineage>
</organism>
<evidence type="ECO:0000313" key="3">
    <source>
        <dbReference type="EMBL" id="SNZ19587.1"/>
    </source>
</evidence>
<dbReference type="Pfam" id="PF08239">
    <property type="entry name" value="SH3_3"/>
    <property type="match status" value="1"/>
</dbReference>
<dbReference type="PROSITE" id="PS51781">
    <property type="entry name" value="SH3B"/>
    <property type="match status" value="1"/>
</dbReference>